<dbReference type="InterPro" id="IPR002656">
    <property type="entry name" value="Acyl_transf_3_dom"/>
</dbReference>
<dbReference type="InterPro" id="IPR050879">
    <property type="entry name" value="Acyltransferase_3"/>
</dbReference>
<dbReference type="GO" id="GO:0016020">
    <property type="term" value="C:membrane"/>
    <property type="evidence" value="ECO:0007669"/>
    <property type="project" value="TreeGrafter"/>
</dbReference>
<dbReference type="EMBL" id="JAQMLA010000143">
    <property type="protein sequence ID" value="MDB8688849.1"/>
    <property type="molecule type" value="Genomic_DNA"/>
</dbReference>
<feature type="transmembrane region" description="Helical" evidence="1">
    <location>
        <begin position="192"/>
        <end position="211"/>
    </location>
</feature>
<feature type="transmembrane region" description="Helical" evidence="1">
    <location>
        <begin position="30"/>
        <end position="51"/>
    </location>
</feature>
<dbReference type="InterPro" id="IPR008075">
    <property type="entry name" value="LIMR"/>
</dbReference>
<keyword evidence="1" id="KW-1133">Transmembrane helix</keyword>
<evidence type="ECO:0000259" key="2">
    <source>
        <dbReference type="Pfam" id="PF01757"/>
    </source>
</evidence>
<name>A0AAW6DKN3_MEDGN</name>
<sequence length="375" mass="42937">SVFNGTLEEKGYFYGRESSFRTGWGGYLTYGYLGVDIFFVVSGYFMMKSITKAMEKNKFSYWRFIVSRVARLWPLILIMSTLALGLGLFTMLPDDLENLSESVIASNVFANNVLSCITTKNYWDIANVFKPLMHTWYVGVLMQAYVLLPLIYLIVFKFAKRNMNAVKISVVVITLISLIAYLLPVATTAEKFYYLPFRAFEITIGSLIAFLPKSKKMTMKMQYITEAVCFGIILFFLCANITYPLASIKLLIVVCATTILVYIFVNTEEKPVKFVKGISYVGRASFSIYLCHQMIVAYMYYTVTNRTDLYALMIFIMVVALLSTVIYCLVEKPLEFAVKKNVMYVLVPSIAVCLFTSAFLELFIYMRVSFEMFQN</sequence>
<dbReference type="PRINTS" id="PR01692">
    <property type="entry name" value="LIPOCALINIMR"/>
</dbReference>
<dbReference type="GO" id="GO:0016747">
    <property type="term" value="F:acyltransferase activity, transferring groups other than amino-acyl groups"/>
    <property type="evidence" value="ECO:0007669"/>
    <property type="project" value="InterPro"/>
</dbReference>
<dbReference type="GO" id="GO:0000271">
    <property type="term" value="P:polysaccharide biosynthetic process"/>
    <property type="evidence" value="ECO:0007669"/>
    <property type="project" value="TreeGrafter"/>
</dbReference>
<dbReference type="PANTHER" id="PTHR23028:SF53">
    <property type="entry name" value="ACYL_TRANSF_3 DOMAIN-CONTAINING PROTEIN"/>
    <property type="match status" value="1"/>
</dbReference>
<keyword evidence="1" id="KW-0812">Transmembrane</keyword>
<comment type="caution">
    <text evidence="3">The sequence shown here is derived from an EMBL/GenBank/DDBJ whole genome shotgun (WGS) entry which is preliminary data.</text>
</comment>
<proteinExistence type="predicted"/>
<gene>
    <name evidence="3" type="ORF">PNW85_19845</name>
</gene>
<reference evidence="3" key="1">
    <citation type="submission" date="2023-01" db="EMBL/GenBank/DDBJ databases">
        <title>Human gut microbiome strain richness.</title>
        <authorList>
            <person name="Chen-Liaw A."/>
        </authorList>
    </citation>
    <scope>NUCLEOTIDE SEQUENCE</scope>
    <source>
        <strain evidence="3">RTP21484st1_H11_RTP21484_190118</strain>
    </source>
</reference>
<feature type="transmembrane region" description="Helical" evidence="1">
    <location>
        <begin position="286"/>
        <end position="303"/>
    </location>
</feature>
<keyword evidence="1" id="KW-0472">Membrane</keyword>
<organism evidence="3 4">
    <name type="scientific">Mediterraneibacter gnavus</name>
    <name type="common">Ruminococcus gnavus</name>
    <dbReference type="NCBI Taxonomy" id="33038"/>
    <lineage>
        <taxon>Bacteria</taxon>
        <taxon>Bacillati</taxon>
        <taxon>Bacillota</taxon>
        <taxon>Clostridia</taxon>
        <taxon>Lachnospirales</taxon>
        <taxon>Lachnospiraceae</taxon>
        <taxon>Mediterraneibacter</taxon>
    </lineage>
</organism>
<dbReference type="RefSeq" id="WP_272108439.1">
    <property type="nucleotide sequence ID" value="NZ_JAQMLA010000143.1"/>
</dbReference>
<feature type="transmembrane region" description="Helical" evidence="1">
    <location>
        <begin position="223"/>
        <end position="242"/>
    </location>
</feature>
<feature type="transmembrane region" description="Helical" evidence="1">
    <location>
        <begin position="136"/>
        <end position="156"/>
    </location>
</feature>
<accession>A0AAW6DKN3</accession>
<evidence type="ECO:0000256" key="1">
    <source>
        <dbReference type="SAM" id="Phobius"/>
    </source>
</evidence>
<feature type="non-terminal residue" evidence="3">
    <location>
        <position position="1"/>
    </location>
</feature>
<feature type="transmembrane region" description="Helical" evidence="1">
    <location>
        <begin position="72"/>
        <end position="92"/>
    </location>
</feature>
<keyword evidence="3" id="KW-0012">Acyltransferase</keyword>
<dbReference type="Pfam" id="PF01757">
    <property type="entry name" value="Acyl_transf_3"/>
    <property type="match status" value="1"/>
</dbReference>
<feature type="domain" description="Acyltransferase 3" evidence="2">
    <location>
        <begin position="24"/>
        <end position="325"/>
    </location>
</feature>
<evidence type="ECO:0000313" key="4">
    <source>
        <dbReference type="Proteomes" id="UP001212160"/>
    </source>
</evidence>
<dbReference type="Proteomes" id="UP001212160">
    <property type="component" value="Unassembled WGS sequence"/>
</dbReference>
<keyword evidence="3" id="KW-0808">Transferase</keyword>
<evidence type="ECO:0000313" key="3">
    <source>
        <dbReference type="EMBL" id="MDB8688849.1"/>
    </source>
</evidence>
<protein>
    <submittedName>
        <fullName evidence="3">Acyltransferase</fullName>
    </submittedName>
</protein>
<dbReference type="PANTHER" id="PTHR23028">
    <property type="entry name" value="ACETYLTRANSFERASE"/>
    <property type="match status" value="1"/>
</dbReference>
<feature type="transmembrane region" description="Helical" evidence="1">
    <location>
        <begin position="342"/>
        <end position="366"/>
    </location>
</feature>
<feature type="transmembrane region" description="Helical" evidence="1">
    <location>
        <begin position="309"/>
        <end position="330"/>
    </location>
</feature>
<dbReference type="AlphaFoldDB" id="A0AAW6DKN3"/>
<feature type="transmembrane region" description="Helical" evidence="1">
    <location>
        <begin position="168"/>
        <end position="186"/>
    </location>
</feature>
<feature type="transmembrane region" description="Helical" evidence="1">
    <location>
        <begin position="248"/>
        <end position="265"/>
    </location>
</feature>